<comment type="similarity">
    <text evidence="3">Belongs to the CpsD/CapB family.</text>
</comment>
<evidence type="ECO:0000256" key="15">
    <source>
        <dbReference type="ARBA" id="ARBA00023137"/>
    </source>
</evidence>
<comment type="catalytic activity">
    <reaction evidence="16">
        <text>L-tyrosyl-[protein] + ATP = O-phospho-L-tyrosyl-[protein] + ADP + H(+)</text>
        <dbReference type="Rhea" id="RHEA:10596"/>
        <dbReference type="Rhea" id="RHEA-COMP:10136"/>
        <dbReference type="Rhea" id="RHEA-COMP:20101"/>
        <dbReference type="ChEBI" id="CHEBI:15378"/>
        <dbReference type="ChEBI" id="CHEBI:30616"/>
        <dbReference type="ChEBI" id="CHEBI:46858"/>
        <dbReference type="ChEBI" id="CHEBI:61978"/>
        <dbReference type="ChEBI" id="CHEBI:456216"/>
        <dbReference type="EC" id="2.7.10.2"/>
    </reaction>
</comment>
<dbReference type="GO" id="GO:0005524">
    <property type="term" value="F:ATP binding"/>
    <property type="evidence" value="ECO:0007669"/>
    <property type="project" value="UniProtKB-KW"/>
</dbReference>
<evidence type="ECO:0000256" key="18">
    <source>
        <dbReference type="SAM" id="Phobius"/>
    </source>
</evidence>
<dbReference type="GO" id="GO:0004715">
    <property type="term" value="F:non-membrane spanning protein tyrosine kinase activity"/>
    <property type="evidence" value="ECO:0007669"/>
    <property type="project" value="UniProtKB-EC"/>
</dbReference>
<evidence type="ECO:0000256" key="8">
    <source>
        <dbReference type="ARBA" id="ARBA00022679"/>
    </source>
</evidence>
<feature type="region of interest" description="Disordered" evidence="17">
    <location>
        <begin position="513"/>
        <end position="552"/>
    </location>
</feature>
<evidence type="ECO:0000256" key="13">
    <source>
        <dbReference type="ARBA" id="ARBA00022989"/>
    </source>
</evidence>
<keyword evidence="22" id="KW-1185">Reference proteome</keyword>
<keyword evidence="12" id="KW-0067">ATP-binding</keyword>
<dbReference type="Proteomes" id="UP000320244">
    <property type="component" value="Unassembled WGS sequence"/>
</dbReference>
<evidence type="ECO:0000256" key="1">
    <source>
        <dbReference type="ARBA" id="ARBA00004429"/>
    </source>
</evidence>
<reference evidence="21 22" key="2">
    <citation type="submission" date="2019-08" db="EMBL/GenBank/DDBJ databases">
        <title>Jejuicoccus antrihumi gen. nov., sp. nov., a new member of the family Dermacoccaceae isolated from a cave.</title>
        <authorList>
            <person name="Schumann P."/>
            <person name="Kim I.S."/>
        </authorList>
    </citation>
    <scope>NUCLEOTIDE SEQUENCE [LARGE SCALE GENOMIC DNA]</scope>
    <source>
        <strain evidence="21 22">C5-26</strain>
    </source>
</reference>
<protein>
    <recommendedName>
        <fullName evidence="5">non-specific protein-tyrosine kinase</fullName>
        <ecNumber evidence="5">2.7.10.2</ecNumber>
    </recommendedName>
</protein>
<gene>
    <name evidence="21" type="ORF">FGL98_21245</name>
</gene>
<dbReference type="NCBIfam" id="TIGR01007">
    <property type="entry name" value="eps_fam"/>
    <property type="match status" value="1"/>
</dbReference>
<dbReference type="PANTHER" id="PTHR32309">
    <property type="entry name" value="TYROSINE-PROTEIN KINASE"/>
    <property type="match status" value="1"/>
</dbReference>
<dbReference type="InterPro" id="IPR050445">
    <property type="entry name" value="Bact_polysacc_biosynth/exp"/>
</dbReference>
<keyword evidence="10" id="KW-0547">Nucleotide-binding</keyword>
<evidence type="ECO:0000256" key="12">
    <source>
        <dbReference type="ARBA" id="ARBA00022840"/>
    </source>
</evidence>
<dbReference type="GO" id="GO:0005886">
    <property type="term" value="C:plasma membrane"/>
    <property type="evidence" value="ECO:0007669"/>
    <property type="project" value="UniProtKB-SubCell"/>
</dbReference>
<dbReference type="SUPFAM" id="SSF52540">
    <property type="entry name" value="P-loop containing nucleoside triphosphate hydrolases"/>
    <property type="match status" value="1"/>
</dbReference>
<keyword evidence="11 21" id="KW-0418">Kinase</keyword>
<dbReference type="InterPro" id="IPR003856">
    <property type="entry name" value="LPS_length_determ_N"/>
</dbReference>
<evidence type="ECO:0000256" key="5">
    <source>
        <dbReference type="ARBA" id="ARBA00011903"/>
    </source>
</evidence>
<evidence type="ECO:0000256" key="16">
    <source>
        <dbReference type="ARBA" id="ARBA00051245"/>
    </source>
</evidence>
<comment type="similarity">
    <text evidence="2">Belongs to the CpsC/CapA family.</text>
</comment>
<proteinExistence type="inferred from homology"/>
<sequence length="552" mass="58514">MTTSMCTSRGIVARGWLREGWMTDEPSAEHAPRRESTHGILSGRKHNMTLTYYMRILRNRWLTVVNFVVLGVLAGAGITLLMPRVYSAAATNFVSASAAGNQPDSLYQNSQFTLNNVPSYTALVHSPSVLQPVIDQLHLKTTVPALAAEVTATNPTSTVLIVVTATSSSPKQASSIADAVSTQLAKSIESVEKPRQGGSSPVSVTNALKATTPTAPVSPRPSLNIALGLILGLTIGASVALLRDHFDTSVHSSEDLQRLSGVAPLGEVPYEASIAEQPLVALRHDSIAVESFRTIRTNLQFVDVDNPPKQIVITSALSNEGKTVTACNLALALAQGPSKVCLVEGDLRLPKAASYFGLNGAVGLTNVVTGQYLLDEVLVPWNRSQITVLPAGTTPPDPSQLLGSLAVQDILAQLRERFDVVIIDAPPVLPVSDAAVLSAASDGAVLVVRQGQTHRDSVSEAIERLQNAHVHLVGTVITGVKVKRGQERYDYGQRHHEGAVEQTSLTRASVARGRRALDNASNPTATEASAKLIDDDELDPANLAPAAGQREG</sequence>
<evidence type="ECO:0000256" key="7">
    <source>
        <dbReference type="ARBA" id="ARBA00022519"/>
    </source>
</evidence>
<dbReference type="OrthoDB" id="9812433at2"/>
<evidence type="ECO:0000256" key="10">
    <source>
        <dbReference type="ARBA" id="ARBA00022741"/>
    </source>
</evidence>
<comment type="subcellular location">
    <subcellularLocation>
        <location evidence="1">Cell inner membrane</location>
        <topology evidence="1">Multi-pass membrane protein</topology>
    </subcellularLocation>
</comment>
<evidence type="ECO:0000256" key="14">
    <source>
        <dbReference type="ARBA" id="ARBA00023136"/>
    </source>
</evidence>
<dbReference type="CDD" id="cd05387">
    <property type="entry name" value="BY-kinase"/>
    <property type="match status" value="1"/>
</dbReference>
<feature type="domain" description="Polysaccharide chain length determinant N-terminal" evidence="19">
    <location>
        <begin position="49"/>
        <end position="137"/>
    </location>
</feature>
<evidence type="ECO:0000256" key="17">
    <source>
        <dbReference type="SAM" id="MobiDB-lite"/>
    </source>
</evidence>
<dbReference type="Pfam" id="PF13614">
    <property type="entry name" value="AAA_31"/>
    <property type="match status" value="1"/>
</dbReference>
<accession>A0A563DTA3</accession>
<keyword evidence="6" id="KW-1003">Cell membrane</keyword>
<dbReference type="EMBL" id="VCQV01000041">
    <property type="protein sequence ID" value="TWP33487.1"/>
    <property type="molecule type" value="Genomic_DNA"/>
</dbReference>
<dbReference type="InterPro" id="IPR025669">
    <property type="entry name" value="AAA_dom"/>
</dbReference>
<dbReference type="PANTHER" id="PTHR32309:SF13">
    <property type="entry name" value="FERRIC ENTEROBACTIN TRANSPORT PROTEIN FEPE"/>
    <property type="match status" value="1"/>
</dbReference>
<name>A0A563DTA3_9MICO</name>
<dbReference type="Pfam" id="PF02706">
    <property type="entry name" value="Wzz"/>
    <property type="match status" value="1"/>
</dbReference>
<organism evidence="21 22">
    <name type="scientific">Leekyejoonella antrihumi</name>
    <dbReference type="NCBI Taxonomy" id="1660198"/>
    <lineage>
        <taxon>Bacteria</taxon>
        <taxon>Bacillati</taxon>
        <taxon>Actinomycetota</taxon>
        <taxon>Actinomycetes</taxon>
        <taxon>Micrococcales</taxon>
        <taxon>Dermacoccaceae</taxon>
        <taxon>Leekyejoonella</taxon>
    </lineage>
</organism>
<evidence type="ECO:0000256" key="2">
    <source>
        <dbReference type="ARBA" id="ARBA00006683"/>
    </source>
</evidence>
<reference evidence="21 22" key="1">
    <citation type="submission" date="2019-05" db="EMBL/GenBank/DDBJ databases">
        <authorList>
            <person name="Lee S.D."/>
        </authorList>
    </citation>
    <scope>NUCLEOTIDE SEQUENCE [LARGE SCALE GENOMIC DNA]</scope>
    <source>
        <strain evidence="21 22">C5-26</strain>
    </source>
</reference>
<evidence type="ECO:0000259" key="19">
    <source>
        <dbReference type="Pfam" id="PF02706"/>
    </source>
</evidence>
<feature type="domain" description="AAA" evidence="20">
    <location>
        <begin position="320"/>
        <end position="455"/>
    </location>
</feature>
<evidence type="ECO:0000256" key="4">
    <source>
        <dbReference type="ARBA" id="ARBA00008883"/>
    </source>
</evidence>
<keyword evidence="14 18" id="KW-0472">Membrane</keyword>
<keyword evidence="15" id="KW-0829">Tyrosine-protein kinase</keyword>
<feature type="transmembrane region" description="Helical" evidence="18">
    <location>
        <begin position="61"/>
        <end position="82"/>
    </location>
</feature>
<keyword evidence="8 21" id="KW-0808">Transferase</keyword>
<keyword evidence="13 18" id="KW-1133">Transmembrane helix</keyword>
<keyword evidence="9 18" id="KW-0812">Transmembrane</keyword>
<dbReference type="Gene3D" id="3.40.50.300">
    <property type="entry name" value="P-loop containing nucleotide triphosphate hydrolases"/>
    <property type="match status" value="1"/>
</dbReference>
<evidence type="ECO:0000313" key="22">
    <source>
        <dbReference type="Proteomes" id="UP000320244"/>
    </source>
</evidence>
<dbReference type="EC" id="2.7.10.2" evidence="5"/>
<comment type="caution">
    <text evidence="21">The sequence shown here is derived from an EMBL/GenBank/DDBJ whole genome shotgun (WGS) entry which is preliminary data.</text>
</comment>
<comment type="similarity">
    <text evidence="4">Belongs to the etk/wzc family.</text>
</comment>
<evidence type="ECO:0000256" key="3">
    <source>
        <dbReference type="ARBA" id="ARBA00007316"/>
    </source>
</evidence>
<evidence type="ECO:0000256" key="9">
    <source>
        <dbReference type="ARBA" id="ARBA00022692"/>
    </source>
</evidence>
<evidence type="ECO:0000256" key="11">
    <source>
        <dbReference type="ARBA" id="ARBA00022777"/>
    </source>
</evidence>
<evidence type="ECO:0000313" key="21">
    <source>
        <dbReference type="EMBL" id="TWP33487.1"/>
    </source>
</evidence>
<evidence type="ECO:0000256" key="6">
    <source>
        <dbReference type="ARBA" id="ARBA00022475"/>
    </source>
</evidence>
<keyword evidence="7" id="KW-0997">Cell inner membrane</keyword>
<evidence type="ECO:0000259" key="20">
    <source>
        <dbReference type="Pfam" id="PF13614"/>
    </source>
</evidence>
<dbReference type="AlphaFoldDB" id="A0A563DTA3"/>
<dbReference type="InterPro" id="IPR027417">
    <property type="entry name" value="P-loop_NTPase"/>
</dbReference>
<dbReference type="InterPro" id="IPR005702">
    <property type="entry name" value="Wzc-like_C"/>
</dbReference>